<proteinExistence type="predicted"/>
<feature type="signal peptide" evidence="1">
    <location>
        <begin position="1"/>
        <end position="20"/>
    </location>
</feature>
<name>A0A4U0P1L7_9SPHI</name>
<dbReference type="Proteomes" id="UP000306808">
    <property type="component" value="Unassembled WGS sequence"/>
</dbReference>
<comment type="caution">
    <text evidence="2">The sequence shown here is derived from an EMBL/GenBank/DDBJ whole genome shotgun (WGS) entry which is preliminary data.</text>
</comment>
<dbReference type="OrthoDB" id="710106at2"/>
<reference evidence="2 3" key="1">
    <citation type="submission" date="2019-04" db="EMBL/GenBank/DDBJ databases">
        <title>Sphingobacterium olei sp. nov., isolated from oil-contaminated soil.</title>
        <authorList>
            <person name="Liu B."/>
        </authorList>
    </citation>
    <scope>NUCLEOTIDE SEQUENCE [LARGE SCALE GENOMIC DNA]</scope>
    <source>
        <strain evidence="2 3">HAL-9</strain>
    </source>
</reference>
<accession>A0A4U0P1L7</accession>
<feature type="chain" id="PRO_5020652301" evidence="1">
    <location>
        <begin position="21"/>
        <end position="198"/>
    </location>
</feature>
<dbReference type="EMBL" id="SUME01000004">
    <property type="protein sequence ID" value="TJZ60392.1"/>
    <property type="molecule type" value="Genomic_DNA"/>
</dbReference>
<sequence length="198" mass="20340">MKNLSIAIVLFFATIIGVNAQTASTKVQLNVILNPVLSLEIGTHDQGAIAGYADVVNLEYKTAADYAAGVSKSIAGHLKATSIGSGFKISAQAFNGTGQNLSRVTGGGAQGGFDGTLVTIALNSSAAKNVRDLLSNSQEMILVGTNTAGASTSTTGQLIDVTYKSAALSAEQISTYLDNNGKQAVKYTTDVVYTITTP</sequence>
<protein>
    <submittedName>
        <fullName evidence="2">Uncharacterized protein</fullName>
    </submittedName>
</protein>
<organism evidence="2 3">
    <name type="scientific">Sphingobacterium olei</name>
    <dbReference type="NCBI Taxonomy" id="2571155"/>
    <lineage>
        <taxon>Bacteria</taxon>
        <taxon>Pseudomonadati</taxon>
        <taxon>Bacteroidota</taxon>
        <taxon>Sphingobacteriia</taxon>
        <taxon>Sphingobacteriales</taxon>
        <taxon>Sphingobacteriaceae</taxon>
        <taxon>Sphingobacterium</taxon>
    </lineage>
</organism>
<gene>
    <name evidence="2" type="ORF">FAZ15_10315</name>
</gene>
<keyword evidence="1" id="KW-0732">Signal</keyword>
<evidence type="ECO:0000313" key="2">
    <source>
        <dbReference type="EMBL" id="TJZ60392.1"/>
    </source>
</evidence>
<keyword evidence="3" id="KW-1185">Reference proteome</keyword>
<evidence type="ECO:0000256" key="1">
    <source>
        <dbReference type="SAM" id="SignalP"/>
    </source>
</evidence>
<dbReference type="RefSeq" id="WP_136901241.1">
    <property type="nucleotide sequence ID" value="NZ_SUME01000004.1"/>
</dbReference>
<dbReference type="AlphaFoldDB" id="A0A4U0P1L7"/>
<evidence type="ECO:0000313" key="3">
    <source>
        <dbReference type="Proteomes" id="UP000306808"/>
    </source>
</evidence>